<keyword evidence="1" id="KW-0732">Signal</keyword>
<feature type="signal peptide" evidence="1">
    <location>
        <begin position="1"/>
        <end position="28"/>
    </location>
</feature>
<dbReference type="PANTHER" id="PTHR42953:SF2">
    <property type="entry name" value="ADHESION PROTEIN"/>
    <property type="match status" value="1"/>
</dbReference>
<proteinExistence type="predicted"/>
<protein>
    <submittedName>
        <fullName evidence="2">Zinc ABC transporter, periplasmic-binding protein ZnuA</fullName>
    </submittedName>
</protein>
<evidence type="ECO:0000313" key="3">
    <source>
        <dbReference type="EMBL" id="KXO11311.1"/>
    </source>
</evidence>
<gene>
    <name evidence="2" type="ORF">J122_1260</name>
    <name evidence="3" type="ORF">J122_754</name>
</gene>
<dbReference type="PATRIC" id="fig|1306954.6.peg.2307"/>
<dbReference type="GO" id="GO:0046872">
    <property type="term" value="F:metal ion binding"/>
    <property type="evidence" value="ECO:0007669"/>
    <property type="project" value="InterPro"/>
</dbReference>
<dbReference type="PANTHER" id="PTHR42953">
    <property type="entry name" value="HIGH-AFFINITY ZINC UPTAKE SYSTEM PROTEIN ZNUA-RELATED"/>
    <property type="match status" value="1"/>
</dbReference>
<comment type="caution">
    <text evidence="2">The sequence shown here is derived from an EMBL/GenBank/DDBJ whole genome shotgun (WGS) entry which is preliminary data.</text>
</comment>
<keyword evidence="4" id="KW-1185">Reference proteome</keyword>
<feature type="chain" id="PRO_5014246238" evidence="1">
    <location>
        <begin position="29"/>
        <end position="311"/>
    </location>
</feature>
<dbReference type="SUPFAM" id="SSF53807">
    <property type="entry name" value="Helical backbone' metal receptor"/>
    <property type="match status" value="1"/>
</dbReference>
<dbReference type="Proteomes" id="UP000070282">
    <property type="component" value="Unassembled WGS sequence"/>
</dbReference>
<evidence type="ECO:0000313" key="4">
    <source>
        <dbReference type="Proteomes" id="UP000070282"/>
    </source>
</evidence>
<reference evidence="4" key="1">
    <citation type="submission" date="2015-12" db="EMBL/GenBank/DDBJ databases">
        <authorList>
            <person name="Lima A."/>
            <person name="Farahani Zayas N."/>
            <person name="Castro Da Silva M.A."/>
            <person name="Cabral A."/>
            <person name="Pessatti M.L."/>
        </authorList>
    </citation>
    <scope>NUCLEOTIDE SEQUENCE [LARGE SCALE GENOMIC DNA]</scope>
    <source>
        <strain evidence="4">LAMA 842</strain>
    </source>
</reference>
<dbReference type="EMBL" id="LOCO01000005">
    <property type="protein sequence ID" value="KXO10646.1"/>
    <property type="molecule type" value="Genomic_DNA"/>
</dbReference>
<evidence type="ECO:0000256" key="1">
    <source>
        <dbReference type="SAM" id="SignalP"/>
    </source>
</evidence>
<dbReference type="GO" id="GO:0030001">
    <property type="term" value="P:metal ion transport"/>
    <property type="evidence" value="ECO:0007669"/>
    <property type="project" value="InterPro"/>
</dbReference>
<dbReference type="Gene3D" id="3.40.50.1980">
    <property type="entry name" value="Nitrogenase molybdenum iron protein domain"/>
    <property type="match status" value="2"/>
</dbReference>
<dbReference type="Pfam" id="PF01297">
    <property type="entry name" value="ZnuA"/>
    <property type="match status" value="1"/>
</dbReference>
<organism evidence="2 4">
    <name type="scientific">Marinobacter excellens LAMA 842</name>
    <dbReference type="NCBI Taxonomy" id="1306954"/>
    <lineage>
        <taxon>Bacteria</taxon>
        <taxon>Pseudomonadati</taxon>
        <taxon>Pseudomonadota</taxon>
        <taxon>Gammaproteobacteria</taxon>
        <taxon>Pseudomonadales</taxon>
        <taxon>Marinobacteraceae</taxon>
        <taxon>Marinobacter</taxon>
    </lineage>
</organism>
<accession>A0A137SDY2</accession>
<evidence type="ECO:0000313" key="2">
    <source>
        <dbReference type="EMBL" id="KXO10646.1"/>
    </source>
</evidence>
<name>A0A137SDY2_9GAMM</name>
<dbReference type="EMBL" id="LOCO01000003">
    <property type="protein sequence ID" value="KXO11311.1"/>
    <property type="molecule type" value="Genomic_DNA"/>
</dbReference>
<dbReference type="InterPro" id="IPR050492">
    <property type="entry name" value="Bact_metal-bind_prot9"/>
</dbReference>
<dbReference type="InterPro" id="IPR006127">
    <property type="entry name" value="ZnuA-like"/>
</dbReference>
<dbReference type="AlphaFoldDB" id="A0A137SDY2"/>
<sequence>MVPMISKPNRLAWVFGWLLAFASVPASASLNVFACEPEWASLVSALLPDATITTATTAWQDPHYIEARPSLIAAMRKADLAVCTGASLEAGWLPSLISRAANRKIQPGSEGLFFAADHAPLHQSHEHVDRSMGDVHPEGDPHLHLSPDAIPLVADALAERLAALVPDQQAQIQMRYIRWRGEWNQQRQSWRSAARQLAGTGVVTQHSTFDYLLRWLGIEVIADLEPKPGLPPGSAHLRNVLATPDLARASVIIVASYQDDRPARWLSSQSGVPAIVLPGTVTGQPGEETLEQVINLIVDTLLNHQEPTNVE</sequence>
<reference evidence="2" key="2">
    <citation type="submission" date="2015-12" db="EMBL/GenBank/DDBJ databases">
        <authorList>
            <person name="Shamseldin A."/>
            <person name="Moawad H."/>
            <person name="Abd El-Rahim W.M."/>
            <person name="Sadowsky M.J."/>
        </authorList>
    </citation>
    <scope>NUCLEOTIDE SEQUENCE [LARGE SCALE GENOMIC DNA]</scope>
    <source>
        <strain evidence="2">LAMA 842</strain>
    </source>
</reference>